<sequence length="172" mass="19638">MGHGGSTPHLRQIAMKILNLTCNASGCERNFSTFEMYNQKLQERHPHLENNEREAIEAFDIDDACEWLMDADDDEAFPREGLTWGRVREAAGTSMPPCAYHSSSISKPNKGKDKAQQGKAMVKKRKRVMTSREDDEEEEVDSEETRDDAQYVEEEDDSDDDAPEDSLEHPTW</sequence>
<organism evidence="2 3">
    <name type="scientific">Amborella trichopoda</name>
    <dbReference type="NCBI Taxonomy" id="13333"/>
    <lineage>
        <taxon>Eukaryota</taxon>
        <taxon>Viridiplantae</taxon>
        <taxon>Streptophyta</taxon>
        <taxon>Embryophyta</taxon>
        <taxon>Tracheophyta</taxon>
        <taxon>Spermatophyta</taxon>
        <taxon>Magnoliopsida</taxon>
        <taxon>Amborellales</taxon>
        <taxon>Amborellaceae</taxon>
        <taxon>Amborella</taxon>
    </lineage>
</organism>
<dbReference type="EMBL" id="KI392064">
    <property type="protein sequence ID" value="ERN19795.1"/>
    <property type="molecule type" value="Genomic_DNA"/>
</dbReference>
<dbReference type="SUPFAM" id="SSF53098">
    <property type="entry name" value="Ribonuclease H-like"/>
    <property type="match status" value="1"/>
</dbReference>
<dbReference type="OMA" id="NASGCER"/>
<dbReference type="InterPro" id="IPR012337">
    <property type="entry name" value="RNaseH-like_sf"/>
</dbReference>
<evidence type="ECO:0000256" key="1">
    <source>
        <dbReference type="SAM" id="MobiDB-lite"/>
    </source>
</evidence>
<dbReference type="AlphaFoldDB" id="U5DC40"/>
<protein>
    <recommendedName>
        <fullName evidence="4">HAT C-terminal dimerisation domain-containing protein</fullName>
    </recommendedName>
</protein>
<dbReference type="Gramene" id="ERN19795">
    <property type="protein sequence ID" value="ERN19795"/>
    <property type="gene ID" value="AMTR_s00064p00139280"/>
</dbReference>
<evidence type="ECO:0008006" key="4">
    <source>
        <dbReference type="Google" id="ProtNLM"/>
    </source>
</evidence>
<proteinExistence type="predicted"/>
<keyword evidence="3" id="KW-1185">Reference proteome</keyword>
<evidence type="ECO:0000313" key="3">
    <source>
        <dbReference type="Proteomes" id="UP000017836"/>
    </source>
</evidence>
<accession>U5DC40</accession>
<evidence type="ECO:0000313" key="2">
    <source>
        <dbReference type="EMBL" id="ERN19795.1"/>
    </source>
</evidence>
<feature type="region of interest" description="Disordered" evidence="1">
    <location>
        <begin position="92"/>
        <end position="172"/>
    </location>
</feature>
<feature type="compositionally biased region" description="Acidic residues" evidence="1">
    <location>
        <begin position="133"/>
        <end position="165"/>
    </location>
</feature>
<reference evidence="3" key="1">
    <citation type="journal article" date="2013" name="Science">
        <title>The Amborella genome and the evolution of flowering plants.</title>
        <authorList>
            <consortium name="Amborella Genome Project"/>
        </authorList>
    </citation>
    <scope>NUCLEOTIDE SEQUENCE [LARGE SCALE GENOMIC DNA]</scope>
</reference>
<gene>
    <name evidence="2" type="ORF">AMTR_s00064p00139280</name>
</gene>
<dbReference type="HOGENOM" id="CLU_132862_0_0_1"/>
<dbReference type="Proteomes" id="UP000017836">
    <property type="component" value="Unassembled WGS sequence"/>
</dbReference>
<name>U5DC40_AMBTC</name>